<organism evidence="3 4">
    <name type="scientific">Pseudoduganella namucuonensis</name>
    <dbReference type="NCBI Taxonomy" id="1035707"/>
    <lineage>
        <taxon>Bacteria</taxon>
        <taxon>Pseudomonadati</taxon>
        <taxon>Pseudomonadota</taxon>
        <taxon>Betaproteobacteria</taxon>
        <taxon>Burkholderiales</taxon>
        <taxon>Oxalobacteraceae</taxon>
        <taxon>Telluria group</taxon>
        <taxon>Pseudoduganella</taxon>
    </lineage>
</organism>
<protein>
    <submittedName>
        <fullName evidence="3">Efflux transporter, outer membrane factor (OMF) lipoprotein, NodT family</fullName>
    </submittedName>
</protein>
<dbReference type="AlphaFoldDB" id="A0A1I7LW00"/>
<evidence type="ECO:0000256" key="1">
    <source>
        <dbReference type="ARBA" id="ARBA00007613"/>
    </source>
</evidence>
<dbReference type="STRING" id="1035707.SAMN05216552_104033"/>
<dbReference type="GO" id="GO:0015562">
    <property type="term" value="F:efflux transmembrane transporter activity"/>
    <property type="evidence" value="ECO:0007669"/>
    <property type="project" value="InterPro"/>
</dbReference>
<gene>
    <name evidence="3" type="ORF">SAMN05216552_104033</name>
</gene>
<keyword evidence="2" id="KW-0472">Membrane</keyword>
<evidence type="ECO:0000313" key="3">
    <source>
        <dbReference type="EMBL" id="SFV13884.1"/>
    </source>
</evidence>
<dbReference type="Gene3D" id="1.20.1600.10">
    <property type="entry name" value="Outer membrane efflux proteins (OEP)"/>
    <property type="match status" value="1"/>
</dbReference>
<keyword evidence="2" id="KW-0812">Transmembrane</keyword>
<accession>A0A1I7LW00</accession>
<proteinExistence type="inferred from homology"/>
<dbReference type="NCBIfam" id="TIGR01845">
    <property type="entry name" value="outer_NodT"/>
    <property type="match status" value="1"/>
</dbReference>
<evidence type="ECO:0000313" key="4">
    <source>
        <dbReference type="Proteomes" id="UP000199391"/>
    </source>
</evidence>
<dbReference type="GO" id="GO:0005886">
    <property type="term" value="C:plasma membrane"/>
    <property type="evidence" value="ECO:0007669"/>
    <property type="project" value="UniProtKB-SubCell"/>
</dbReference>
<dbReference type="RefSeq" id="WP_093559688.1">
    <property type="nucleotide sequence ID" value="NZ_FPBO01000040.1"/>
</dbReference>
<dbReference type="InterPro" id="IPR010131">
    <property type="entry name" value="MdtP/NodT-like"/>
</dbReference>
<dbReference type="Pfam" id="PF02321">
    <property type="entry name" value="OEP"/>
    <property type="match status" value="2"/>
</dbReference>
<comment type="subcellular location">
    <subcellularLocation>
        <location evidence="2">Cell membrane</location>
        <topology evidence="2">Lipid-anchor</topology>
    </subcellularLocation>
</comment>
<keyword evidence="2" id="KW-1134">Transmembrane beta strand</keyword>
<keyword evidence="2" id="KW-0564">Palmitate</keyword>
<dbReference type="PROSITE" id="PS51257">
    <property type="entry name" value="PROKAR_LIPOPROTEIN"/>
    <property type="match status" value="1"/>
</dbReference>
<sequence length="460" mass="48778">MRIHYALVALGALVLSGCAPLGKTPYAAPPLPAPDAWRQGAGPAAAAAARDHWWRDFQDPALAALVEDALLRNNDLAAAAIAVRRARLLAGLTDRNALPQPSVTVGAGAARDLRGDAGATRSYSVSAGMAYEVDLWGKLSLQRDAAQWAAQAKEQDRQSVALSLIGTTMGLYWRAGYLNERIALAAQSIGHARQALDIARVKHAAGAIATLDVLQAEQTLASQHADLAQLEYQREENRTALALLFDAPSGVPLPEPEQLPDGPYPAIDAGLPVHLLSRRPDVRAAELRLRETLAAGDASRMGFYPALSLTGSLGAGSPALLSLLRNPAAALGAGLALPFIQWQEMKLNAGIARADHERAVIAFRQAFYRALGEVENALSRRQQLAGQADYLDQALATARKAERIAEIQYRAGTVPIKSWLDAQEARRSASTMAAANRLERLAAHAALYQALGGGAAVSPP</sequence>
<reference evidence="4" key="1">
    <citation type="submission" date="2016-10" db="EMBL/GenBank/DDBJ databases">
        <authorList>
            <person name="Varghese N."/>
            <person name="Submissions S."/>
        </authorList>
    </citation>
    <scope>NUCLEOTIDE SEQUENCE [LARGE SCALE GENOMIC DNA]</scope>
    <source>
        <strain evidence="4">CGMCC 1.11014</strain>
    </source>
</reference>
<dbReference type="EMBL" id="FPBO01000040">
    <property type="protein sequence ID" value="SFV13884.1"/>
    <property type="molecule type" value="Genomic_DNA"/>
</dbReference>
<dbReference type="PANTHER" id="PTHR30203">
    <property type="entry name" value="OUTER MEMBRANE CATION EFFLUX PROTEIN"/>
    <property type="match status" value="1"/>
</dbReference>
<dbReference type="Proteomes" id="UP000199391">
    <property type="component" value="Unassembled WGS sequence"/>
</dbReference>
<name>A0A1I7LW00_9BURK</name>
<dbReference type="OrthoDB" id="9770517at2"/>
<dbReference type="SUPFAM" id="SSF56954">
    <property type="entry name" value="Outer membrane efflux proteins (OEP)"/>
    <property type="match status" value="1"/>
</dbReference>
<dbReference type="PANTHER" id="PTHR30203:SF32">
    <property type="entry name" value="CATION EFFLUX SYSTEM PROTEIN CUSC"/>
    <property type="match status" value="1"/>
</dbReference>
<keyword evidence="4" id="KW-1185">Reference proteome</keyword>
<comment type="similarity">
    <text evidence="1 2">Belongs to the outer membrane factor (OMF) (TC 1.B.17) family.</text>
</comment>
<keyword evidence="2 3" id="KW-0449">Lipoprotein</keyword>
<dbReference type="Gene3D" id="2.20.200.10">
    <property type="entry name" value="Outer membrane efflux proteins (OEP)"/>
    <property type="match status" value="1"/>
</dbReference>
<evidence type="ECO:0000256" key="2">
    <source>
        <dbReference type="RuleBase" id="RU362097"/>
    </source>
</evidence>
<dbReference type="InterPro" id="IPR003423">
    <property type="entry name" value="OMP_efflux"/>
</dbReference>